<evidence type="ECO:0000313" key="2">
    <source>
        <dbReference type="EMBL" id="KAL3656036.1"/>
    </source>
</evidence>
<evidence type="ECO:0000256" key="1">
    <source>
        <dbReference type="SAM" id="MobiDB-lite"/>
    </source>
</evidence>
<feature type="compositionally biased region" description="Pro residues" evidence="1">
    <location>
        <begin position="195"/>
        <end position="204"/>
    </location>
</feature>
<protein>
    <submittedName>
        <fullName evidence="2">Uncharacterized protein</fullName>
    </submittedName>
</protein>
<keyword evidence="3" id="KW-1185">Reference proteome</keyword>
<feature type="compositionally biased region" description="Polar residues" evidence="1">
    <location>
        <begin position="1001"/>
        <end position="1012"/>
    </location>
</feature>
<organism evidence="2 3">
    <name type="scientific">Castilleja foliolosa</name>
    <dbReference type="NCBI Taxonomy" id="1961234"/>
    <lineage>
        <taxon>Eukaryota</taxon>
        <taxon>Viridiplantae</taxon>
        <taxon>Streptophyta</taxon>
        <taxon>Embryophyta</taxon>
        <taxon>Tracheophyta</taxon>
        <taxon>Spermatophyta</taxon>
        <taxon>Magnoliopsida</taxon>
        <taxon>eudicotyledons</taxon>
        <taxon>Gunneridae</taxon>
        <taxon>Pentapetalae</taxon>
        <taxon>asterids</taxon>
        <taxon>lamiids</taxon>
        <taxon>Lamiales</taxon>
        <taxon>Orobanchaceae</taxon>
        <taxon>Pedicularideae</taxon>
        <taxon>Castillejinae</taxon>
        <taxon>Castilleja</taxon>
    </lineage>
</organism>
<feature type="compositionally biased region" description="Basic and acidic residues" evidence="1">
    <location>
        <begin position="11"/>
        <end position="20"/>
    </location>
</feature>
<reference evidence="3" key="1">
    <citation type="journal article" date="2024" name="IScience">
        <title>Strigolactones Initiate the Formation of Haustorium-like Structures in Castilleja.</title>
        <authorList>
            <person name="Buerger M."/>
            <person name="Peterson D."/>
            <person name="Chory J."/>
        </authorList>
    </citation>
    <scope>NUCLEOTIDE SEQUENCE [LARGE SCALE GENOMIC DNA]</scope>
</reference>
<feature type="compositionally biased region" description="Polar residues" evidence="1">
    <location>
        <begin position="162"/>
        <end position="182"/>
    </location>
</feature>
<name>A0ABD3ES24_9LAMI</name>
<feature type="region of interest" description="Disordered" evidence="1">
    <location>
        <begin position="75"/>
        <end position="333"/>
    </location>
</feature>
<accession>A0ABD3ES24</accession>
<feature type="compositionally biased region" description="Basic and acidic residues" evidence="1">
    <location>
        <begin position="690"/>
        <end position="703"/>
    </location>
</feature>
<feature type="compositionally biased region" description="Basic residues" evidence="1">
    <location>
        <begin position="965"/>
        <end position="978"/>
    </location>
</feature>
<dbReference type="EMBL" id="JAVIJP010000001">
    <property type="protein sequence ID" value="KAL3656036.1"/>
    <property type="molecule type" value="Genomic_DNA"/>
</dbReference>
<dbReference type="PANTHER" id="PTHR31949:SF3">
    <property type="entry name" value="RUN_FYVE DOMAIN PROTEIN"/>
    <property type="match status" value="1"/>
</dbReference>
<feature type="compositionally biased region" description="Low complexity" evidence="1">
    <location>
        <begin position="290"/>
        <end position="302"/>
    </location>
</feature>
<feature type="compositionally biased region" description="Low complexity" evidence="1">
    <location>
        <begin position="414"/>
        <end position="428"/>
    </location>
</feature>
<evidence type="ECO:0000313" key="3">
    <source>
        <dbReference type="Proteomes" id="UP001632038"/>
    </source>
</evidence>
<feature type="region of interest" description="Disordered" evidence="1">
    <location>
        <begin position="685"/>
        <end position="711"/>
    </location>
</feature>
<dbReference type="Proteomes" id="UP001632038">
    <property type="component" value="Unassembled WGS sequence"/>
</dbReference>
<comment type="caution">
    <text evidence="2">The sequence shown here is derived from an EMBL/GenBank/DDBJ whole genome shotgun (WGS) entry which is preliminary data.</text>
</comment>
<dbReference type="AlphaFoldDB" id="A0ABD3ES24"/>
<sequence>MPLSPAMRISPRRDLREENHKRGRSLESGFPFRDKDDDLALFNEVQSKEKENFLLQSNDDFDDIFSTKLRHFSDNKHGVSVPARGDSSDLLNAEGDKNDYDWLITPPETPLFHSLDDEAPSASLARRGRPRSQPITISRSSPMEKGYRSARSSASPHRLSPSPRSVNSTLQSRSSRPFSTNHSSPPPSRGLSPSPSKPTPPPRTRTPTPRRMSTGSAGSSPQSRARGLSPVKTIRGNSSLPKINAWKSNVPGFSSEAPPNLRTSLADRPASYVRGSSPASRNGFRFGRQSMSPTASRSVSSSHSHERDQFSSHSKGSVASSGDDDLDSLQLNPVSVDRLVPRSVGAYPNTRAMGLSKKTNKVVSSSVPKRSFDLALRQMERKGPPQNMFRPLLSSVPSSTFYVGKGNAHHRSLTSKNSSITTSSNASSDQGTSVALDIEESEQTQEDVTSVYTKGQYPTMAHDEIFDMDRPDDSNEPVENRIIENDEPSVVISDVVVPDRESDAMELCSKCSQSFHSSKLIREGDMWLCLECKSSEINSTTIIPVNAEMVDNYATGEFVHILECRSLNVVDCDSETVKEQIDSDEDLDVSTIEGELNITTQQEIDQSVCQSSTIDVLEGTGISLLLKRSNSGKGHIVQNRSFTASNISYDDFSYTRDSVNSIRSSIGHSSASISSSFDLGTRIHRQSSGRKSDMENYRHETPVKHRRSVSSLSGGASGHVFLEVPAVNPHEKSLASECMDAQSTYTDIESRLLNSVNSGENTSVVSEELEGTHENGDTLMNISSNSIVEEISAEISIREDDVMQSSFVDRVDVVEVPQTSGFGAISEIEIENADIVVSADQLSEVDSATSKSCANELVERSVSLACDDDGIKTVVEEFDVSVPVNGVLEESTVVLEDMGGTKPRSLTLKEATDAILFCSSIVHSLAYEAANVAISKDNPPVEALRPAVTFVGKSNPDRKEMRSRATGRRSSKSQKNRQRKLETDNTKPPSVIAESDEKRISQSIVRSPSKGESMNPPKLESKCNCTIM</sequence>
<gene>
    <name evidence="2" type="ORF">CASFOL_000432</name>
</gene>
<dbReference type="PANTHER" id="PTHR31949">
    <property type="entry name" value="GASTRIC MUCIN-LIKE PROTEIN"/>
    <property type="match status" value="1"/>
</dbReference>
<feature type="region of interest" description="Disordered" evidence="1">
    <location>
        <begin position="406"/>
        <end position="449"/>
    </location>
</feature>
<proteinExistence type="predicted"/>
<feature type="compositionally biased region" description="Low complexity" evidence="1">
    <location>
        <begin position="205"/>
        <end position="214"/>
    </location>
</feature>
<feature type="region of interest" description="Disordered" evidence="1">
    <location>
        <begin position="952"/>
        <end position="1028"/>
    </location>
</feature>
<feature type="region of interest" description="Disordered" evidence="1">
    <location>
        <begin position="1"/>
        <end position="30"/>
    </location>
</feature>
<feature type="compositionally biased region" description="Low complexity" evidence="1">
    <location>
        <begin position="311"/>
        <end position="321"/>
    </location>
</feature>